<evidence type="ECO:0000256" key="3">
    <source>
        <dbReference type="ARBA" id="ARBA00012212"/>
    </source>
</evidence>
<feature type="domain" description="Mur ligase C-terminal" evidence="16">
    <location>
        <begin position="313"/>
        <end position="427"/>
    </location>
</feature>
<dbReference type="Proteomes" id="UP000886818">
    <property type="component" value="Chromosome"/>
</dbReference>
<dbReference type="Pfam" id="PF08245">
    <property type="entry name" value="Mur_ligase_M"/>
    <property type="match status" value="1"/>
</dbReference>
<dbReference type="EMBL" id="CP078093">
    <property type="protein sequence ID" value="QXM05812.1"/>
    <property type="molecule type" value="Genomic_DNA"/>
</dbReference>
<feature type="domain" description="Mur ligase central" evidence="17">
    <location>
        <begin position="112"/>
        <end position="290"/>
    </location>
</feature>
<dbReference type="InterPro" id="IPR005762">
    <property type="entry name" value="MurD"/>
</dbReference>
<comment type="subcellular location">
    <subcellularLocation>
        <location evidence="14 15">Cytoplasm</location>
    </subcellularLocation>
</comment>
<dbReference type="PANTHER" id="PTHR43692">
    <property type="entry name" value="UDP-N-ACETYLMURAMOYLALANINE--D-GLUTAMATE LIGASE"/>
    <property type="match status" value="1"/>
</dbReference>
<dbReference type="InterPro" id="IPR004101">
    <property type="entry name" value="Mur_ligase_C"/>
</dbReference>
<comment type="catalytic activity">
    <reaction evidence="13 14 15">
        <text>UDP-N-acetyl-alpha-D-muramoyl-L-alanine + D-glutamate + ATP = UDP-N-acetyl-alpha-D-muramoyl-L-alanyl-D-glutamate + ADP + phosphate + H(+)</text>
        <dbReference type="Rhea" id="RHEA:16429"/>
        <dbReference type="ChEBI" id="CHEBI:15378"/>
        <dbReference type="ChEBI" id="CHEBI:29986"/>
        <dbReference type="ChEBI" id="CHEBI:30616"/>
        <dbReference type="ChEBI" id="CHEBI:43474"/>
        <dbReference type="ChEBI" id="CHEBI:83898"/>
        <dbReference type="ChEBI" id="CHEBI:83900"/>
        <dbReference type="ChEBI" id="CHEBI:456216"/>
        <dbReference type="EC" id="6.3.2.9"/>
    </reaction>
</comment>
<evidence type="ECO:0000256" key="9">
    <source>
        <dbReference type="ARBA" id="ARBA00022984"/>
    </source>
</evidence>
<evidence type="ECO:0000256" key="1">
    <source>
        <dbReference type="ARBA" id="ARBA00002734"/>
    </source>
</evidence>
<keyword evidence="14 15" id="KW-0131">Cell cycle</keyword>
<evidence type="ECO:0000256" key="2">
    <source>
        <dbReference type="ARBA" id="ARBA00010416"/>
    </source>
</evidence>
<dbReference type="NCBIfam" id="TIGR01087">
    <property type="entry name" value="murD"/>
    <property type="match status" value="1"/>
</dbReference>
<evidence type="ECO:0000259" key="16">
    <source>
        <dbReference type="Pfam" id="PF02875"/>
    </source>
</evidence>
<keyword evidence="8 14" id="KW-0133">Cell shape</keyword>
<keyword evidence="14" id="KW-0963">Cytoplasm</keyword>
<protein>
    <recommendedName>
        <fullName evidence="4 14">UDP-N-acetylmuramoylalanine--D-glutamate ligase</fullName>
        <ecNumber evidence="3 14">6.3.2.9</ecNumber>
    </recommendedName>
    <alternativeName>
        <fullName evidence="12 14">D-glutamic acid-adding enzyme</fullName>
    </alternativeName>
    <alternativeName>
        <fullName evidence="11 14">UDP-N-acetylmuramoyl-L-alanyl-D-glutamate synthetase</fullName>
    </alternativeName>
</protein>
<dbReference type="GO" id="GO:0008764">
    <property type="term" value="F:UDP-N-acetylmuramoylalanine-D-glutamate ligase activity"/>
    <property type="evidence" value="ECO:0007669"/>
    <property type="project" value="UniProtKB-EC"/>
</dbReference>
<dbReference type="EC" id="6.3.2.9" evidence="3 14"/>
<organism evidence="18 19">
    <name type="scientific">Crassaminicella indica</name>
    <dbReference type="NCBI Taxonomy" id="2855394"/>
    <lineage>
        <taxon>Bacteria</taxon>
        <taxon>Bacillati</taxon>
        <taxon>Bacillota</taxon>
        <taxon>Clostridia</taxon>
        <taxon>Eubacteriales</taxon>
        <taxon>Clostridiaceae</taxon>
        <taxon>Crassaminicella</taxon>
    </lineage>
</organism>
<sequence length="452" mass="49597">MLVKDKRVLVVGLGTSGIPTVNVLLKLGANVTVNDMKKEDALKDILKEIDTSKVNFILGQHPKTLSNFDMVVLSPGVPTDLSFIIKAKDIGITVIGELELAYRLCKGKFIAITGTNGKTTTTALTGEIFKKAEKETYVVGNIGIAAISKALDASEEAIMVTETSSFQLESIIDFKPKISAILNITPDHLNRHKTMENYIMAKADIFKNQDEKDYLVLNVDNELTYGLKKYAKAEIIPFSRKVHLEKGAYVSDEHIVVKEENKKEKIICSVDDLKIPGKHNLENALAATAICYWAGIDADVIGDTLRGFMGVEHRIEFVDEIKGVRFINDSKGTNPDAAIKAVEAIKTPIVLIAGGMDKGSDFKAFIDVLKGKVKEMILIGETAEKIKKTADENGFNACTIVENMEQAVKISAKVAQKGDTVLLSPACASWDMYPSFEVRGKHFKECIKKLRG</sequence>
<dbReference type="Pfam" id="PF02875">
    <property type="entry name" value="Mur_ligase_C"/>
    <property type="match status" value="1"/>
</dbReference>
<evidence type="ECO:0000256" key="6">
    <source>
        <dbReference type="ARBA" id="ARBA00022741"/>
    </source>
</evidence>
<dbReference type="Pfam" id="PF21799">
    <property type="entry name" value="MurD-like_N"/>
    <property type="match status" value="1"/>
</dbReference>
<proteinExistence type="inferred from homology"/>
<evidence type="ECO:0000256" key="11">
    <source>
        <dbReference type="ARBA" id="ARBA00030398"/>
    </source>
</evidence>
<evidence type="ECO:0000256" key="8">
    <source>
        <dbReference type="ARBA" id="ARBA00022960"/>
    </source>
</evidence>
<keyword evidence="7 14" id="KW-0067">ATP-binding</keyword>
<evidence type="ECO:0000256" key="10">
    <source>
        <dbReference type="ARBA" id="ARBA00023316"/>
    </source>
</evidence>
<dbReference type="RefSeq" id="WP_218282510.1">
    <property type="nucleotide sequence ID" value="NZ_CP078093.1"/>
</dbReference>
<keyword evidence="6 14" id="KW-0547">Nucleotide-binding</keyword>
<comment type="function">
    <text evidence="1 14 15">Cell wall formation. Catalyzes the addition of glutamate to the nucleotide precursor UDP-N-acetylmuramoyl-L-alanine (UMA).</text>
</comment>
<evidence type="ECO:0000313" key="18">
    <source>
        <dbReference type="EMBL" id="QXM05812.1"/>
    </source>
</evidence>
<evidence type="ECO:0000256" key="13">
    <source>
        <dbReference type="ARBA" id="ARBA00047632"/>
    </source>
</evidence>
<gene>
    <name evidence="14 18" type="primary">murD</name>
    <name evidence="18" type="ORF">KVH43_10660</name>
</gene>
<reference evidence="18" key="1">
    <citation type="submission" date="2021-07" db="EMBL/GenBank/DDBJ databases">
        <title>Complete genome sequence of Crassaminicella sp. 143-21, isolated from a deep-sea hydrothermal vent.</title>
        <authorList>
            <person name="Li X."/>
        </authorList>
    </citation>
    <scope>NUCLEOTIDE SEQUENCE</scope>
    <source>
        <strain evidence="18">143-21</strain>
    </source>
</reference>
<dbReference type="InterPro" id="IPR013221">
    <property type="entry name" value="Mur_ligase_cen"/>
</dbReference>
<evidence type="ECO:0000256" key="12">
    <source>
        <dbReference type="ARBA" id="ARBA00032324"/>
    </source>
</evidence>
<comment type="pathway">
    <text evidence="14 15">Cell wall biogenesis; peptidoglycan biosynthesis.</text>
</comment>
<comment type="similarity">
    <text evidence="2 14">Belongs to the MurCDEF family.</text>
</comment>
<evidence type="ECO:0000256" key="5">
    <source>
        <dbReference type="ARBA" id="ARBA00022598"/>
    </source>
</evidence>
<accession>A0ABX8RBY0</accession>
<keyword evidence="14 15" id="KW-0132">Cell division</keyword>
<evidence type="ECO:0000256" key="7">
    <source>
        <dbReference type="ARBA" id="ARBA00022840"/>
    </source>
</evidence>
<dbReference type="PANTHER" id="PTHR43692:SF1">
    <property type="entry name" value="UDP-N-ACETYLMURAMOYLALANINE--D-GLUTAMATE LIGASE"/>
    <property type="match status" value="1"/>
</dbReference>
<feature type="binding site" evidence="14">
    <location>
        <begin position="114"/>
        <end position="120"/>
    </location>
    <ligand>
        <name>ATP</name>
        <dbReference type="ChEBI" id="CHEBI:30616"/>
    </ligand>
</feature>
<evidence type="ECO:0000313" key="19">
    <source>
        <dbReference type="Proteomes" id="UP000886818"/>
    </source>
</evidence>
<name>A0ABX8RBY0_9CLOT</name>
<evidence type="ECO:0000256" key="14">
    <source>
        <dbReference type="HAMAP-Rule" id="MF_00639"/>
    </source>
</evidence>
<evidence type="ECO:0000259" key="17">
    <source>
        <dbReference type="Pfam" id="PF08245"/>
    </source>
</evidence>
<keyword evidence="9 14" id="KW-0573">Peptidoglycan synthesis</keyword>
<evidence type="ECO:0000256" key="4">
    <source>
        <dbReference type="ARBA" id="ARBA00015655"/>
    </source>
</evidence>
<dbReference type="HAMAP" id="MF_00639">
    <property type="entry name" value="MurD"/>
    <property type="match status" value="1"/>
</dbReference>
<keyword evidence="10 14" id="KW-0961">Cell wall biogenesis/degradation</keyword>
<keyword evidence="19" id="KW-1185">Reference proteome</keyword>
<evidence type="ECO:0000256" key="15">
    <source>
        <dbReference type="RuleBase" id="RU003664"/>
    </source>
</evidence>
<keyword evidence="5 14" id="KW-0436">Ligase</keyword>